<dbReference type="RefSeq" id="WP_108130771.1">
    <property type="nucleotide sequence ID" value="NZ_QBKP01000028.1"/>
</dbReference>
<protein>
    <submittedName>
        <fullName evidence="5">Hemolysin type calcium-binding protein</fullName>
    </submittedName>
</protein>
<feature type="domain" description="SCP" evidence="4">
    <location>
        <begin position="11"/>
        <end position="163"/>
    </location>
</feature>
<dbReference type="InterPro" id="IPR001343">
    <property type="entry name" value="Hemolysn_Ca-bd"/>
</dbReference>
<dbReference type="SUPFAM" id="SSF51120">
    <property type="entry name" value="beta-Roll"/>
    <property type="match status" value="1"/>
</dbReference>
<evidence type="ECO:0000256" key="1">
    <source>
        <dbReference type="ARBA" id="ARBA00004613"/>
    </source>
</evidence>
<dbReference type="PANTHER" id="PTHR38340">
    <property type="entry name" value="S-LAYER PROTEIN"/>
    <property type="match status" value="1"/>
</dbReference>
<dbReference type="InterPro" id="IPR018511">
    <property type="entry name" value="Hemolysin-typ_Ca-bd_CS"/>
</dbReference>
<dbReference type="Gene3D" id="3.40.33.10">
    <property type="entry name" value="CAP"/>
    <property type="match status" value="1"/>
</dbReference>
<dbReference type="AlphaFoldDB" id="A0A2T6ACT7"/>
<dbReference type="PANTHER" id="PTHR38340:SF1">
    <property type="entry name" value="S-LAYER PROTEIN"/>
    <property type="match status" value="1"/>
</dbReference>
<comment type="subcellular location">
    <subcellularLocation>
        <location evidence="1">Secreted</location>
    </subcellularLocation>
</comment>
<proteinExistence type="predicted"/>
<dbReference type="SUPFAM" id="SSF55797">
    <property type="entry name" value="PR-1-like"/>
    <property type="match status" value="1"/>
</dbReference>
<dbReference type="Gene3D" id="2.150.10.10">
    <property type="entry name" value="Serralysin-like metalloprotease, C-terminal"/>
    <property type="match status" value="2"/>
</dbReference>
<dbReference type="InterPro" id="IPR050557">
    <property type="entry name" value="RTX_toxin/Mannuronan_C5-epim"/>
</dbReference>
<sequence length="460" mass="48401">MPLTNAEQYALELINRARLDPLAEMKRLGLSSLNDGLASGTIKATAKEALAPQEHLESSAQAYAVWIGSPSKNGLSWPDLQQNYLPYHYGPGKNSYADRIYDADYNGGSGANWVGENLTLRDYNGTTFEKSVVAHHADWMNSPGHRLNILRDEFREIGYAQERGTVSGVPVSVAVTDFGKVASRAWVTGVAYSDRDGDGFYSMGEGRSGLKISVLKGDRDTTTGAGGYAVSAKMGSDVTVKIGKAITIGVDLAEGNVKVDLVNGSVLKVSGDVTLISGIARAELLGVVEAGLTGNDKGNILTGNSARNTLSGEGGNDVLRGGGGNDALSGGKGRDRLYGDFGNDTLTGGQQGDKLYGGAGKDRLAGEAGSDMLYGGAGADTFVLGKGHGADRVMDFSMAERDRLAFDDNLWTGKLNARQVVEKFASVTEAGVVFDFGRGNMLVLEDLTTTDGLSARIGIF</sequence>
<feature type="compositionally biased region" description="Gly residues" evidence="3">
    <location>
        <begin position="312"/>
        <end position="325"/>
    </location>
</feature>
<organism evidence="5 6">
    <name type="scientific">Gemmobacter caeni</name>
    <dbReference type="NCBI Taxonomy" id="589035"/>
    <lineage>
        <taxon>Bacteria</taxon>
        <taxon>Pseudomonadati</taxon>
        <taxon>Pseudomonadota</taxon>
        <taxon>Alphaproteobacteria</taxon>
        <taxon>Rhodobacterales</taxon>
        <taxon>Paracoccaceae</taxon>
        <taxon>Gemmobacter</taxon>
    </lineage>
</organism>
<dbReference type="PRINTS" id="PR00313">
    <property type="entry name" value="CABNDNGRPT"/>
</dbReference>
<evidence type="ECO:0000256" key="2">
    <source>
        <dbReference type="ARBA" id="ARBA00022525"/>
    </source>
</evidence>
<dbReference type="GO" id="GO:0005509">
    <property type="term" value="F:calcium ion binding"/>
    <property type="evidence" value="ECO:0007669"/>
    <property type="project" value="InterPro"/>
</dbReference>
<name>A0A2T6ACT7_9RHOB</name>
<dbReference type="InterPro" id="IPR011049">
    <property type="entry name" value="Serralysin-like_metalloprot_C"/>
</dbReference>
<dbReference type="InterPro" id="IPR014044">
    <property type="entry name" value="CAP_dom"/>
</dbReference>
<dbReference type="Proteomes" id="UP000244224">
    <property type="component" value="Unassembled WGS sequence"/>
</dbReference>
<reference evidence="5 6" key="1">
    <citation type="submission" date="2018-04" db="EMBL/GenBank/DDBJ databases">
        <title>Genomic Encyclopedia of Archaeal and Bacterial Type Strains, Phase II (KMG-II): from individual species to whole genera.</title>
        <authorList>
            <person name="Goeker M."/>
        </authorList>
    </citation>
    <scope>NUCLEOTIDE SEQUENCE [LARGE SCALE GENOMIC DNA]</scope>
    <source>
        <strain evidence="5 6">DSM 21823</strain>
    </source>
</reference>
<dbReference type="GO" id="GO:0005576">
    <property type="term" value="C:extracellular region"/>
    <property type="evidence" value="ECO:0007669"/>
    <property type="project" value="UniProtKB-SubCell"/>
</dbReference>
<comment type="caution">
    <text evidence="5">The sequence shown here is derived from an EMBL/GenBank/DDBJ whole genome shotgun (WGS) entry which is preliminary data.</text>
</comment>
<accession>A0A2T6ACT7</accession>
<dbReference type="OrthoDB" id="419320at2"/>
<gene>
    <name evidence="5" type="ORF">C8N34_12826</name>
</gene>
<evidence type="ECO:0000313" key="5">
    <source>
        <dbReference type="EMBL" id="PTX41592.1"/>
    </source>
</evidence>
<dbReference type="EMBL" id="QBKP01000028">
    <property type="protein sequence ID" value="PTX41592.1"/>
    <property type="molecule type" value="Genomic_DNA"/>
</dbReference>
<evidence type="ECO:0000259" key="4">
    <source>
        <dbReference type="Pfam" id="PF00188"/>
    </source>
</evidence>
<keyword evidence="2" id="KW-0964">Secreted</keyword>
<dbReference type="InterPro" id="IPR035940">
    <property type="entry name" value="CAP_sf"/>
</dbReference>
<dbReference type="PROSITE" id="PS00330">
    <property type="entry name" value="HEMOLYSIN_CALCIUM"/>
    <property type="match status" value="1"/>
</dbReference>
<feature type="region of interest" description="Disordered" evidence="3">
    <location>
        <begin position="312"/>
        <end position="331"/>
    </location>
</feature>
<evidence type="ECO:0000256" key="3">
    <source>
        <dbReference type="SAM" id="MobiDB-lite"/>
    </source>
</evidence>
<dbReference type="Pfam" id="PF00353">
    <property type="entry name" value="HemolysinCabind"/>
    <property type="match status" value="2"/>
</dbReference>
<dbReference type="CDD" id="cd05379">
    <property type="entry name" value="CAP_bacterial"/>
    <property type="match status" value="1"/>
</dbReference>
<keyword evidence="6" id="KW-1185">Reference proteome</keyword>
<evidence type="ECO:0000313" key="6">
    <source>
        <dbReference type="Proteomes" id="UP000244224"/>
    </source>
</evidence>
<dbReference type="Pfam" id="PF00188">
    <property type="entry name" value="CAP"/>
    <property type="match status" value="1"/>
</dbReference>